<dbReference type="PANTHER" id="PTHR24421:SF10">
    <property type="entry name" value="NITRATE_NITRITE SENSOR PROTEIN NARQ"/>
    <property type="match status" value="1"/>
</dbReference>
<sequence length="391" mass="40814">MDSTHLGWRTLAKRQWPLACALLFFTGSETLSDYTSWWQLPGSVVVGALAVLSPRRPFDAALAAATALVASSVVLDVVDETAGPAVLVSGVTLSEGAATMALVAILVRQASLPRVLVGVVALVLAVGFTQPLRPSFWRRYYSDVDYAGPTFWQQVLAGSILLVLSVGTGLYFRARDRERATTLRAEVAAAQHAERMALARELHDVVAHYVTGIVVHAQAAQAVPAAAQEVLPIIAQSGNEALTAMRRLVGTLRGAETSDASPAATSDLADDVRQVVAQSGQPVRLSLDLPSGVPPSLGRSVLRLVQESLTNTRKHAEDVTRVDVSVAVDGGVVHVVVADDGRAAKAAPVGGSGGFGLVGMRERVELLGGTFSAGPGASGGWEVRAALPIAE</sequence>
<proteinExistence type="predicted"/>
<feature type="transmembrane region" description="Helical" evidence="9">
    <location>
        <begin position="114"/>
        <end position="131"/>
    </location>
</feature>
<evidence type="ECO:0000256" key="7">
    <source>
        <dbReference type="ARBA" id="ARBA00022840"/>
    </source>
</evidence>
<keyword evidence="6 11" id="KW-0418">Kinase</keyword>
<dbReference type="Pfam" id="PF02518">
    <property type="entry name" value="HATPase_c"/>
    <property type="match status" value="1"/>
</dbReference>
<dbReference type="InterPro" id="IPR011712">
    <property type="entry name" value="Sig_transdc_His_kin_sub3_dim/P"/>
</dbReference>
<dbReference type="RefSeq" id="WP_121224062.1">
    <property type="nucleotide sequence ID" value="NZ_JBIUBA010000001.1"/>
</dbReference>
<comment type="caution">
    <text evidence="11">The sequence shown here is derived from an EMBL/GenBank/DDBJ whole genome shotgun (WGS) entry which is preliminary data.</text>
</comment>
<comment type="catalytic activity">
    <reaction evidence="1">
        <text>ATP + protein L-histidine = ADP + protein N-phospho-L-histidine.</text>
        <dbReference type="EC" id="2.7.13.3"/>
    </reaction>
</comment>
<name>A0A495XFN7_9PSEU</name>
<dbReference type="SMART" id="SM00387">
    <property type="entry name" value="HATPase_c"/>
    <property type="match status" value="1"/>
</dbReference>
<feature type="domain" description="Histidine kinase/HSP90-like ATPase" evidence="10">
    <location>
        <begin position="296"/>
        <end position="391"/>
    </location>
</feature>
<dbReference type="EC" id="2.7.13.3" evidence="2"/>
<keyword evidence="9" id="KW-0812">Transmembrane</keyword>
<evidence type="ECO:0000259" key="10">
    <source>
        <dbReference type="SMART" id="SM00387"/>
    </source>
</evidence>
<evidence type="ECO:0000256" key="6">
    <source>
        <dbReference type="ARBA" id="ARBA00022777"/>
    </source>
</evidence>
<dbReference type="GO" id="GO:0016020">
    <property type="term" value="C:membrane"/>
    <property type="evidence" value="ECO:0007669"/>
    <property type="project" value="InterPro"/>
</dbReference>
<dbReference type="GO" id="GO:0005524">
    <property type="term" value="F:ATP binding"/>
    <property type="evidence" value="ECO:0007669"/>
    <property type="project" value="UniProtKB-KW"/>
</dbReference>
<evidence type="ECO:0000256" key="4">
    <source>
        <dbReference type="ARBA" id="ARBA00022679"/>
    </source>
</evidence>
<keyword evidence="9" id="KW-1133">Transmembrane helix</keyword>
<dbReference type="InterPro" id="IPR036890">
    <property type="entry name" value="HATPase_C_sf"/>
</dbReference>
<dbReference type="PANTHER" id="PTHR24421">
    <property type="entry name" value="NITRATE/NITRITE SENSOR PROTEIN NARX-RELATED"/>
    <property type="match status" value="1"/>
</dbReference>
<dbReference type="Gene3D" id="3.30.565.10">
    <property type="entry name" value="Histidine kinase-like ATPase, C-terminal domain"/>
    <property type="match status" value="1"/>
</dbReference>
<keyword evidence="3" id="KW-0597">Phosphoprotein</keyword>
<keyword evidence="9" id="KW-0472">Membrane</keyword>
<dbReference type="OrthoDB" id="227596at2"/>
<reference evidence="11 12" key="1">
    <citation type="submission" date="2018-10" db="EMBL/GenBank/DDBJ databases">
        <title>Sequencing the genomes of 1000 actinobacteria strains.</title>
        <authorList>
            <person name="Klenk H.-P."/>
        </authorList>
    </citation>
    <scope>NUCLEOTIDE SEQUENCE [LARGE SCALE GENOMIC DNA]</scope>
    <source>
        <strain evidence="11 12">DSM 43911</strain>
    </source>
</reference>
<evidence type="ECO:0000256" key="2">
    <source>
        <dbReference type="ARBA" id="ARBA00012438"/>
    </source>
</evidence>
<dbReference type="Pfam" id="PF07730">
    <property type="entry name" value="HisKA_3"/>
    <property type="match status" value="1"/>
</dbReference>
<evidence type="ECO:0000256" key="1">
    <source>
        <dbReference type="ARBA" id="ARBA00000085"/>
    </source>
</evidence>
<evidence type="ECO:0000256" key="9">
    <source>
        <dbReference type="SAM" id="Phobius"/>
    </source>
</evidence>
<keyword evidence="12" id="KW-1185">Reference proteome</keyword>
<evidence type="ECO:0000256" key="8">
    <source>
        <dbReference type="ARBA" id="ARBA00023012"/>
    </source>
</evidence>
<dbReference type="EMBL" id="RBXR01000001">
    <property type="protein sequence ID" value="RKT71624.1"/>
    <property type="molecule type" value="Genomic_DNA"/>
</dbReference>
<dbReference type="GO" id="GO:0000155">
    <property type="term" value="F:phosphorelay sensor kinase activity"/>
    <property type="evidence" value="ECO:0007669"/>
    <property type="project" value="InterPro"/>
</dbReference>
<keyword evidence="8" id="KW-0902">Two-component regulatory system</keyword>
<dbReference type="InterPro" id="IPR003594">
    <property type="entry name" value="HATPase_dom"/>
</dbReference>
<evidence type="ECO:0000256" key="3">
    <source>
        <dbReference type="ARBA" id="ARBA00022553"/>
    </source>
</evidence>
<keyword evidence="4" id="KW-0808">Transferase</keyword>
<keyword evidence="7" id="KW-0067">ATP-binding</keyword>
<dbReference type="Proteomes" id="UP000272729">
    <property type="component" value="Unassembled WGS sequence"/>
</dbReference>
<dbReference type="GO" id="GO:0046983">
    <property type="term" value="F:protein dimerization activity"/>
    <property type="evidence" value="ECO:0007669"/>
    <property type="project" value="InterPro"/>
</dbReference>
<protein>
    <recommendedName>
        <fullName evidence="2">histidine kinase</fullName>
        <ecNumber evidence="2">2.7.13.3</ecNumber>
    </recommendedName>
</protein>
<evidence type="ECO:0000256" key="5">
    <source>
        <dbReference type="ARBA" id="ARBA00022741"/>
    </source>
</evidence>
<accession>A0A495XFN7</accession>
<dbReference type="Gene3D" id="1.20.5.1930">
    <property type="match status" value="1"/>
</dbReference>
<dbReference type="SUPFAM" id="SSF55874">
    <property type="entry name" value="ATPase domain of HSP90 chaperone/DNA topoisomerase II/histidine kinase"/>
    <property type="match status" value="1"/>
</dbReference>
<evidence type="ECO:0000313" key="11">
    <source>
        <dbReference type="EMBL" id="RKT71624.1"/>
    </source>
</evidence>
<gene>
    <name evidence="11" type="ORF">DFJ66_4917</name>
</gene>
<organism evidence="11 12">
    <name type="scientific">Saccharothrix variisporea</name>
    <dbReference type="NCBI Taxonomy" id="543527"/>
    <lineage>
        <taxon>Bacteria</taxon>
        <taxon>Bacillati</taxon>
        <taxon>Actinomycetota</taxon>
        <taxon>Actinomycetes</taxon>
        <taxon>Pseudonocardiales</taxon>
        <taxon>Pseudonocardiaceae</taxon>
        <taxon>Saccharothrix</taxon>
    </lineage>
</organism>
<evidence type="ECO:0000313" key="12">
    <source>
        <dbReference type="Proteomes" id="UP000272729"/>
    </source>
</evidence>
<dbReference type="CDD" id="cd16917">
    <property type="entry name" value="HATPase_UhpB-NarQ-NarX-like"/>
    <property type="match status" value="1"/>
</dbReference>
<dbReference type="AlphaFoldDB" id="A0A495XFN7"/>
<feature type="transmembrane region" description="Helical" evidence="9">
    <location>
        <begin position="151"/>
        <end position="172"/>
    </location>
</feature>
<dbReference type="InterPro" id="IPR050482">
    <property type="entry name" value="Sensor_HK_TwoCompSys"/>
</dbReference>
<keyword evidence="5" id="KW-0547">Nucleotide-binding</keyword>